<name>A0A1H5GYA4_9MICC</name>
<evidence type="ECO:0000313" key="1">
    <source>
        <dbReference type="EMBL" id="SEE20474.1"/>
    </source>
</evidence>
<sequence length="96" mass="10783">MAKEQWSAESLRLRAEAHEAIDKLNRSMETDREAWGRYDDDEDNKHDVSNKHLTAWVIISQYQGMEDPEVSNALYATSGCTNATSKGLAAYAAEAF</sequence>
<dbReference type="EMBL" id="FNTV01000001">
    <property type="protein sequence ID" value="SEE20474.1"/>
    <property type="molecule type" value="Genomic_DNA"/>
</dbReference>
<reference evidence="1 2" key="1">
    <citation type="submission" date="2016-10" db="EMBL/GenBank/DDBJ databases">
        <authorList>
            <person name="de Groot N.N."/>
        </authorList>
    </citation>
    <scope>NUCLEOTIDE SEQUENCE [LARGE SCALE GENOMIC DNA]</scope>
    <source>
        <strain evidence="1 2">DSM 22274</strain>
    </source>
</reference>
<evidence type="ECO:0000313" key="2">
    <source>
        <dbReference type="Proteomes" id="UP000182725"/>
    </source>
</evidence>
<proteinExistence type="predicted"/>
<dbReference type="AlphaFoldDB" id="A0A1H5GYA4"/>
<protein>
    <submittedName>
        <fullName evidence="1">Uncharacterized protein</fullName>
    </submittedName>
</protein>
<dbReference type="Proteomes" id="UP000182725">
    <property type="component" value="Unassembled WGS sequence"/>
</dbReference>
<organism evidence="1 2">
    <name type="scientific">Arthrobacter alpinus</name>
    <dbReference type="NCBI Taxonomy" id="656366"/>
    <lineage>
        <taxon>Bacteria</taxon>
        <taxon>Bacillati</taxon>
        <taxon>Actinomycetota</taxon>
        <taxon>Actinomycetes</taxon>
        <taxon>Micrococcales</taxon>
        <taxon>Micrococcaceae</taxon>
        <taxon>Arthrobacter</taxon>
    </lineage>
</organism>
<gene>
    <name evidence="1" type="ORF">SAMN04489740_0877</name>
</gene>
<accession>A0A1H5GYA4</accession>
<dbReference type="RefSeq" id="WP_074710739.1">
    <property type="nucleotide sequence ID" value="NZ_FNTV01000001.1"/>
</dbReference>